<accession>A0A7C9E3M6</accession>
<proteinExistence type="predicted"/>
<organism evidence="1">
    <name type="scientific">Opuntia streptacantha</name>
    <name type="common">Prickly pear cactus</name>
    <name type="synonym">Opuntia cardona</name>
    <dbReference type="NCBI Taxonomy" id="393608"/>
    <lineage>
        <taxon>Eukaryota</taxon>
        <taxon>Viridiplantae</taxon>
        <taxon>Streptophyta</taxon>
        <taxon>Embryophyta</taxon>
        <taxon>Tracheophyta</taxon>
        <taxon>Spermatophyta</taxon>
        <taxon>Magnoliopsida</taxon>
        <taxon>eudicotyledons</taxon>
        <taxon>Gunneridae</taxon>
        <taxon>Pentapetalae</taxon>
        <taxon>Caryophyllales</taxon>
        <taxon>Cactineae</taxon>
        <taxon>Cactaceae</taxon>
        <taxon>Opuntioideae</taxon>
        <taxon>Opuntia</taxon>
    </lineage>
</organism>
<dbReference type="EMBL" id="GISG01184532">
    <property type="protein sequence ID" value="MBA4654705.1"/>
    <property type="molecule type" value="Transcribed_RNA"/>
</dbReference>
<evidence type="ECO:0000313" key="1">
    <source>
        <dbReference type="EMBL" id="MBA4654705.1"/>
    </source>
</evidence>
<sequence>MSLLFTKPLLKSLRSLPYSFWTFKVMVTALWRNSAICSKSFSTNPLEVMAGAPILTPPGAKALLSPNTAFLFTVMLHRSQSFSTLFPVNPRGRRSQRTRWFSVPPVTSLYPLPIK</sequence>
<reference evidence="1" key="1">
    <citation type="journal article" date="2013" name="J. Plant Res.">
        <title>Effect of fungi and light on seed germination of three Opuntia species from semiarid lands of central Mexico.</title>
        <authorList>
            <person name="Delgado-Sanchez P."/>
            <person name="Jimenez-Bremont J.F."/>
            <person name="Guerrero-Gonzalez Mde L."/>
            <person name="Flores J."/>
        </authorList>
    </citation>
    <scope>NUCLEOTIDE SEQUENCE</scope>
    <source>
        <tissue evidence="1">Cladode</tissue>
    </source>
</reference>
<reference evidence="1" key="2">
    <citation type="submission" date="2020-07" db="EMBL/GenBank/DDBJ databases">
        <authorList>
            <person name="Vera ALvarez R."/>
            <person name="Arias-Moreno D.M."/>
            <person name="Jimenez-Jacinto V."/>
            <person name="Jimenez-Bremont J.F."/>
            <person name="Swaminathan K."/>
            <person name="Moose S.P."/>
            <person name="Guerrero-Gonzalez M.L."/>
            <person name="Marino-Ramirez L."/>
            <person name="Landsman D."/>
            <person name="Rodriguez-Kessler M."/>
            <person name="Delgado-Sanchez P."/>
        </authorList>
    </citation>
    <scope>NUCLEOTIDE SEQUENCE</scope>
    <source>
        <tissue evidence="1">Cladode</tissue>
    </source>
</reference>
<name>A0A7C9E3M6_OPUST</name>
<dbReference type="AlphaFoldDB" id="A0A7C9E3M6"/>
<protein>
    <submittedName>
        <fullName evidence="1">Uncharacterized protein</fullName>
    </submittedName>
</protein>